<dbReference type="InterPro" id="IPR004220">
    <property type="entry name" value="5-COMe_2-OHmuconate_Isoase"/>
</dbReference>
<name>A0A542UKH2_9ACTN</name>
<keyword evidence="2" id="KW-1185">Reference proteome</keyword>
<dbReference type="Gene3D" id="3.30.429.10">
    <property type="entry name" value="Macrophage Migration Inhibitory Factor"/>
    <property type="match status" value="1"/>
</dbReference>
<gene>
    <name evidence="1" type="ORF">FB563_4655</name>
</gene>
<dbReference type="RefSeq" id="WP_055709214.1">
    <property type="nucleotide sequence ID" value="NZ_JBPJFI010000001.1"/>
</dbReference>
<dbReference type="SUPFAM" id="SSF55331">
    <property type="entry name" value="Tautomerase/MIF"/>
    <property type="match status" value="1"/>
</dbReference>
<evidence type="ECO:0000313" key="1">
    <source>
        <dbReference type="EMBL" id="TQK99577.1"/>
    </source>
</evidence>
<protein>
    <submittedName>
        <fullName evidence="1">5-carboxymethyl-2-hydroxymuconate isomerase</fullName>
    </submittedName>
</protein>
<dbReference type="Pfam" id="PF02962">
    <property type="entry name" value="CHMI"/>
    <property type="match status" value="1"/>
</dbReference>
<dbReference type="PANTHER" id="PTHR37950">
    <property type="entry name" value="4-HYDROXYPHENYLACETATE CATABOLISM PROTEIN"/>
    <property type="match status" value="1"/>
</dbReference>
<dbReference type="Proteomes" id="UP000318103">
    <property type="component" value="Unassembled WGS sequence"/>
</dbReference>
<sequence length="121" mass="13386">MPQITVDYSDTMENAFDRAGFARALHEATVEIAAAKPEACKTLFRSSTQTAYGYEDPGVRGHAIVHVTIGLLAGRSDETKARLTEAVLELLRRHVADVAFPLLHASAEVRDLDPSYRKFDR</sequence>
<evidence type="ECO:0000313" key="2">
    <source>
        <dbReference type="Proteomes" id="UP000318103"/>
    </source>
</evidence>
<comment type="caution">
    <text evidence="1">The sequence shown here is derived from an EMBL/GenBank/DDBJ whole genome shotgun (WGS) entry which is preliminary data.</text>
</comment>
<dbReference type="EMBL" id="VFNX01000001">
    <property type="protein sequence ID" value="TQK99577.1"/>
    <property type="molecule type" value="Genomic_DNA"/>
</dbReference>
<proteinExistence type="predicted"/>
<reference evidence="1 2" key="1">
    <citation type="submission" date="2019-06" db="EMBL/GenBank/DDBJ databases">
        <title>Sequencing the genomes of 1000 actinobacteria strains.</title>
        <authorList>
            <person name="Klenk H.-P."/>
        </authorList>
    </citation>
    <scope>NUCLEOTIDE SEQUENCE [LARGE SCALE GENOMIC DNA]</scope>
    <source>
        <strain evidence="1 2">DSM 41929</strain>
    </source>
</reference>
<dbReference type="OrthoDB" id="7203947at2"/>
<dbReference type="AlphaFoldDB" id="A0A542UKH2"/>
<accession>A0A542UKH2</accession>
<dbReference type="InterPro" id="IPR014347">
    <property type="entry name" value="Tautomerase/MIF_sf"/>
</dbReference>
<dbReference type="PANTHER" id="PTHR37950:SF1">
    <property type="entry name" value="4-HYDROXYPHENYLACETATE CATABOLISM PROTEIN"/>
    <property type="match status" value="1"/>
</dbReference>
<organism evidence="1 2">
    <name type="scientific">Streptomyces puniciscabiei</name>
    <dbReference type="NCBI Taxonomy" id="164348"/>
    <lineage>
        <taxon>Bacteria</taxon>
        <taxon>Bacillati</taxon>
        <taxon>Actinomycetota</taxon>
        <taxon>Actinomycetes</taxon>
        <taxon>Kitasatosporales</taxon>
        <taxon>Streptomycetaceae</taxon>
        <taxon>Streptomyces</taxon>
    </lineage>
</organism>
<keyword evidence="1" id="KW-0413">Isomerase</keyword>
<dbReference type="GO" id="GO:0008704">
    <property type="term" value="F:5-carboxymethyl-2-hydroxymuconate delta-isomerase activity"/>
    <property type="evidence" value="ECO:0007669"/>
    <property type="project" value="InterPro"/>
</dbReference>